<evidence type="ECO:0000259" key="4">
    <source>
        <dbReference type="PROSITE" id="PS50042"/>
    </source>
</evidence>
<keyword evidence="3" id="KW-0804">Transcription</keyword>
<evidence type="ECO:0000256" key="3">
    <source>
        <dbReference type="ARBA" id="ARBA00023163"/>
    </source>
</evidence>
<gene>
    <name evidence="6" type="primary">arcR_1</name>
    <name evidence="6" type="ORF">IWT126_00104</name>
</gene>
<feature type="domain" description="HTH crp-type" evidence="5">
    <location>
        <begin position="150"/>
        <end position="219"/>
    </location>
</feature>
<dbReference type="GO" id="GO:0003700">
    <property type="term" value="F:DNA-binding transcription factor activity"/>
    <property type="evidence" value="ECO:0007669"/>
    <property type="project" value="TreeGrafter"/>
</dbReference>
<dbReference type="SUPFAM" id="SSF46785">
    <property type="entry name" value="Winged helix' DNA-binding domain"/>
    <property type="match status" value="1"/>
</dbReference>
<accession>A0A1Z5H3H2</accession>
<dbReference type="GO" id="GO:0003677">
    <property type="term" value="F:DNA binding"/>
    <property type="evidence" value="ECO:0007669"/>
    <property type="project" value="UniProtKB-KW"/>
</dbReference>
<dbReference type="InterPro" id="IPR014710">
    <property type="entry name" value="RmlC-like_jellyroll"/>
</dbReference>
<dbReference type="SMART" id="SM00100">
    <property type="entry name" value="cNMP"/>
    <property type="match status" value="1"/>
</dbReference>
<dbReference type="Gene3D" id="1.10.10.10">
    <property type="entry name" value="Winged helix-like DNA-binding domain superfamily/Winged helix DNA-binding domain"/>
    <property type="match status" value="1"/>
</dbReference>
<evidence type="ECO:0000313" key="6">
    <source>
        <dbReference type="EMBL" id="GAT17848.1"/>
    </source>
</evidence>
<dbReference type="PANTHER" id="PTHR24567">
    <property type="entry name" value="CRP FAMILY TRANSCRIPTIONAL REGULATORY PROTEIN"/>
    <property type="match status" value="1"/>
</dbReference>
<dbReference type="InterPro" id="IPR036388">
    <property type="entry name" value="WH-like_DNA-bd_sf"/>
</dbReference>
<dbReference type="AlphaFoldDB" id="A0A1Z5H3H2"/>
<evidence type="ECO:0000259" key="5">
    <source>
        <dbReference type="PROSITE" id="PS51063"/>
    </source>
</evidence>
<dbReference type="SUPFAM" id="SSF51206">
    <property type="entry name" value="cAMP-binding domain-like"/>
    <property type="match status" value="1"/>
</dbReference>
<comment type="caution">
    <text evidence="6">The sequence shown here is derived from an EMBL/GenBank/DDBJ whole genome shotgun (WGS) entry which is preliminary data.</text>
</comment>
<dbReference type="GO" id="GO:0005829">
    <property type="term" value="C:cytosol"/>
    <property type="evidence" value="ECO:0007669"/>
    <property type="project" value="TreeGrafter"/>
</dbReference>
<dbReference type="InterPro" id="IPR012318">
    <property type="entry name" value="HTH_CRP"/>
</dbReference>
<proteinExistence type="predicted"/>
<dbReference type="PROSITE" id="PS51063">
    <property type="entry name" value="HTH_CRP_2"/>
    <property type="match status" value="1"/>
</dbReference>
<dbReference type="InterPro" id="IPR000595">
    <property type="entry name" value="cNMP-bd_dom"/>
</dbReference>
<dbReference type="CDD" id="cd00038">
    <property type="entry name" value="CAP_ED"/>
    <property type="match status" value="1"/>
</dbReference>
<dbReference type="InterPro" id="IPR050397">
    <property type="entry name" value="Env_Response_Regulators"/>
</dbReference>
<dbReference type="InterPro" id="IPR018490">
    <property type="entry name" value="cNMP-bd_dom_sf"/>
</dbReference>
<dbReference type="PROSITE" id="PS50042">
    <property type="entry name" value="CNMP_BINDING_3"/>
    <property type="match status" value="1"/>
</dbReference>
<dbReference type="PANTHER" id="PTHR24567:SF26">
    <property type="entry name" value="REGULATORY PROTEIN YEIL"/>
    <property type="match status" value="1"/>
</dbReference>
<keyword evidence="2" id="KW-0238">DNA-binding</keyword>
<dbReference type="SMART" id="SM00419">
    <property type="entry name" value="HTH_CRP"/>
    <property type="match status" value="1"/>
</dbReference>
<keyword evidence="7" id="KW-1185">Reference proteome</keyword>
<name>A0A1Z5H3H2_9LACO</name>
<organism evidence="6 7">
    <name type="scientific">Secundilactobacillus silagei JCM 19001</name>
    <dbReference type="NCBI Taxonomy" id="1302250"/>
    <lineage>
        <taxon>Bacteria</taxon>
        <taxon>Bacillati</taxon>
        <taxon>Bacillota</taxon>
        <taxon>Bacilli</taxon>
        <taxon>Lactobacillales</taxon>
        <taxon>Lactobacillaceae</taxon>
        <taxon>Secundilactobacillus</taxon>
    </lineage>
</organism>
<dbReference type="OrthoDB" id="9798104at2"/>
<feature type="domain" description="Cyclic nucleotide-binding" evidence="4">
    <location>
        <begin position="16"/>
        <end position="136"/>
    </location>
</feature>
<dbReference type="Gene3D" id="2.60.120.10">
    <property type="entry name" value="Jelly Rolls"/>
    <property type="match status" value="1"/>
</dbReference>
<evidence type="ECO:0000256" key="2">
    <source>
        <dbReference type="ARBA" id="ARBA00023125"/>
    </source>
</evidence>
<dbReference type="STRING" id="1302250.GCA_001313225_00153"/>
<sequence length="226" mass="24961">MLKHHDAIACVKLVPIFQQLNHDTLAEVAKLVQERHVKKGEFVFMAGDHADSLMIMAHGQVKVTQSTASGREQLIRLLQTGDFDGESVLFEDAQRQTSAEALTDTQICLITRQDFQKLIQRSAAVAINMLNALGKRVSELEAQAAATLTTSVGERLANYLVETSSELDTADFDLPLQKKDLALYLGTSPETISRKLKQFSTSGLIIQRGRNHIKLVNIDGLMMVNS</sequence>
<dbReference type="Pfam" id="PF00027">
    <property type="entry name" value="cNMP_binding"/>
    <property type="match status" value="1"/>
</dbReference>
<protein>
    <submittedName>
        <fullName evidence="6">ArcR family transcriptional regulator</fullName>
    </submittedName>
</protein>
<dbReference type="InterPro" id="IPR036390">
    <property type="entry name" value="WH_DNA-bd_sf"/>
</dbReference>
<keyword evidence="1" id="KW-0805">Transcription regulation</keyword>
<evidence type="ECO:0000256" key="1">
    <source>
        <dbReference type="ARBA" id="ARBA00023015"/>
    </source>
</evidence>
<dbReference type="Pfam" id="PF13545">
    <property type="entry name" value="HTH_Crp_2"/>
    <property type="match status" value="1"/>
</dbReference>
<dbReference type="Proteomes" id="UP000198402">
    <property type="component" value="Unassembled WGS sequence"/>
</dbReference>
<reference evidence="6 7" key="1">
    <citation type="submission" date="2015-11" db="EMBL/GenBank/DDBJ databases">
        <title>Draft genome sequences of new species of the genus Lactobacillus isolated from orchardgrass silage.</title>
        <authorList>
            <person name="Tohno M."/>
            <person name="Tanizawa Y."/>
            <person name="Arita M."/>
        </authorList>
    </citation>
    <scope>NUCLEOTIDE SEQUENCE [LARGE SCALE GENOMIC DNA]</scope>
    <source>
        <strain evidence="6 7">IWT126</strain>
    </source>
</reference>
<dbReference type="PRINTS" id="PR00034">
    <property type="entry name" value="HTHCRP"/>
</dbReference>
<dbReference type="RefSeq" id="WP_089135995.1">
    <property type="nucleotide sequence ID" value="NZ_BCMG01000001.1"/>
</dbReference>
<evidence type="ECO:0000313" key="7">
    <source>
        <dbReference type="Proteomes" id="UP000198402"/>
    </source>
</evidence>
<dbReference type="EMBL" id="BCMG01000001">
    <property type="protein sequence ID" value="GAT17848.1"/>
    <property type="molecule type" value="Genomic_DNA"/>
</dbReference>